<comment type="caution">
    <text evidence="2">The sequence shown here is derived from an EMBL/GenBank/DDBJ whole genome shotgun (WGS) entry which is preliminary data.</text>
</comment>
<dbReference type="OMA" id="AQCVKLH"/>
<protein>
    <recommendedName>
        <fullName evidence="4">Protein TsetseEP domain-containing protein</fullName>
    </recommendedName>
</protein>
<keyword evidence="3" id="KW-1185">Reference proteome</keyword>
<dbReference type="OrthoDB" id="7999179at2759"/>
<name>A0A484BQD6_DRONA</name>
<feature type="signal peptide" evidence="1">
    <location>
        <begin position="1"/>
        <end position="22"/>
    </location>
</feature>
<gene>
    <name evidence="2" type="ORF">AWZ03_002684</name>
</gene>
<dbReference type="Proteomes" id="UP000295192">
    <property type="component" value="Unassembled WGS sequence"/>
</dbReference>
<evidence type="ECO:0008006" key="4">
    <source>
        <dbReference type="Google" id="ProtNLM"/>
    </source>
</evidence>
<dbReference type="KEGG" id="dnv:108654936"/>
<evidence type="ECO:0000256" key="1">
    <source>
        <dbReference type="SAM" id="SignalP"/>
    </source>
</evidence>
<evidence type="ECO:0000313" key="3">
    <source>
        <dbReference type="Proteomes" id="UP000295192"/>
    </source>
</evidence>
<keyword evidence="1" id="KW-0732">Signal</keyword>
<sequence>MQNSVLFLVLLVCLAPFGAISAENLTIYLEDYIIQNQRQNDARLAQIENELDTARSTFSSGLRAISIQADQLELRLEEVKARLDPIELIDSWHKQCVQNYSGTIPTISSVRSTLSSCSSSAQGNLNSILSSSQNSFNSLKNYYNNNAKKLLTDCVKANPDSLTNYTICVKNAISTVNTYTISNQKNFNTYLQQAKCAADIRINQAWECAFTSIYGTVSAMSTAVRLIDDCIYNQLACASATCTTGCSNHMVISLTENDFNNETIKNPFIGLNSKLGCIEMKFKN</sequence>
<proteinExistence type="predicted"/>
<feature type="chain" id="PRO_5019720366" description="Protein TsetseEP domain-containing protein" evidence="1">
    <location>
        <begin position="23"/>
        <end position="284"/>
    </location>
</feature>
<evidence type="ECO:0000313" key="2">
    <source>
        <dbReference type="EMBL" id="TDG51029.1"/>
    </source>
</evidence>
<dbReference type="AlphaFoldDB" id="A0A484BQD6"/>
<accession>A0A484BQD6</accession>
<organism evidence="2 3">
    <name type="scientific">Drosophila navojoa</name>
    <name type="common">Fruit fly</name>
    <dbReference type="NCBI Taxonomy" id="7232"/>
    <lineage>
        <taxon>Eukaryota</taxon>
        <taxon>Metazoa</taxon>
        <taxon>Ecdysozoa</taxon>
        <taxon>Arthropoda</taxon>
        <taxon>Hexapoda</taxon>
        <taxon>Insecta</taxon>
        <taxon>Pterygota</taxon>
        <taxon>Neoptera</taxon>
        <taxon>Endopterygota</taxon>
        <taxon>Diptera</taxon>
        <taxon>Brachycera</taxon>
        <taxon>Muscomorpha</taxon>
        <taxon>Ephydroidea</taxon>
        <taxon>Drosophilidae</taxon>
        <taxon>Drosophila</taxon>
    </lineage>
</organism>
<reference evidence="2 3" key="1">
    <citation type="journal article" date="2019" name="J. Hered.">
        <title>An Improved Genome Assembly for Drosophila navojoa, the Basal Species in the mojavensis Cluster.</title>
        <authorList>
            <person name="Vanderlinde T."/>
            <person name="Dupim E.G."/>
            <person name="Nazario-Yepiz N.O."/>
            <person name="Carvalho A.B."/>
        </authorList>
    </citation>
    <scope>NUCLEOTIDE SEQUENCE [LARGE SCALE GENOMIC DNA]</scope>
    <source>
        <strain evidence="2">Navoj_Jal97</strain>
        <tissue evidence="2">Whole organism</tissue>
    </source>
</reference>
<dbReference type="EMBL" id="LSRL02000012">
    <property type="protein sequence ID" value="TDG51029.1"/>
    <property type="molecule type" value="Genomic_DNA"/>
</dbReference>